<evidence type="ECO:0000313" key="6">
    <source>
        <dbReference type="Proteomes" id="UP000030765"/>
    </source>
</evidence>
<keyword evidence="6" id="KW-1185">Reference proteome</keyword>
<feature type="compositionally biased region" description="Basic and acidic residues" evidence="1">
    <location>
        <begin position="188"/>
        <end position="209"/>
    </location>
</feature>
<protein>
    <submittedName>
        <fullName evidence="4">AGAP011377-PA-like protein</fullName>
    </submittedName>
</protein>
<feature type="compositionally biased region" description="Basic residues" evidence="1">
    <location>
        <begin position="242"/>
        <end position="258"/>
    </location>
</feature>
<feature type="chain" id="PRO_5001785193" evidence="2">
    <location>
        <begin position="25"/>
        <end position="311"/>
    </location>
</feature>
<feature type="domain" description="Chitin-binding type-2" evidence="3">
    <location>
        <begin position="35"/>
        <end position="92"/>
    </location>
</feature>
<evidence type="ECO:0000256" key="2">
    <source>
        <dbReference type="SAM" id="SignalP"/>
    </source>
</evidence>
<dbReference type="GO" id="GO:0005576">
    <property type="term" value="C:extracellular region"/>
    <property type="evidence" value="ECO:0007669"/>
    <property type="project" value="InterPro"/>
</dbReference>
<dbReference type="OrthoDB" id="6020543at2759"/>
<organism evidence="4">
    <name type="scientific">Anopheles sinensis</name>
    <name type="common">Mosquito</name>
    <dbReference type="NCBI Taxonomy" id="74873"/>
    <lineage>
        <taxon>Eukaryota</taxon>
        <taxon>Metazoa</taxon>
        <taxon>Ecdysozoa</taxon>
        <taxon>Arthropoda</taxon>
        <taxon>Hexapoda</taxon>
        <taxon>Insecta</taxon>
        <taxon>Pterygota</taxon>
        <taxon>Neoptera</taxon>
        <taxon>Endopterygota</taxon>
        <taxon>Diptera</taxon>
        <taxon>Nematocera</taxon>
        <taxon>Culicoidea</taxon>
        <taxon>Culicidae</taxon>
        <taxon>Anophelinae</taxon>
        <taxon>Anopheles</taxon>
    </lineage>
</organism>
<feature type="compositionally biased region" description="Basic and acidic residues" evidence="1">
    <location>
        <begin position="216"/>
        <end position="241"/>
    </location>
</feature>
<dbReference type="InterPro" id="IPR002557">
    <property type="entry name" value="Chitin-bd_dom"/>
</dbReference>
<dbReference type="SMART" id="SM00494">
    <property type="entry name" value="ChtBD2"/>
    <property type="match status" value="1"/>
</dbReference>
<dbReference type="PROSITE" id="PS50940">
    <property type="entry name" value="CHIT_BIND_II"/>
    <property type="match status" value="1"/>
</dbReference>
<dbReference type="VEuPathDB" id="VectorBase:ASIC020051"/>
<gene>
    <name evidence="4" type="ORF">ZHAS_00020051</name>
</gene>
<proteinExistence type="predicted"/>
<feature type="region of interest" description="Disordered" evidence="1">
    <location>
        <begin position="161"/>
        <end position="311"/>
    </location>
</feature>
<dbReference type="EnsemblMetazoa" id="ASIC020051-RA">
    <property type="protein sequence ID" value="ASIC020051-PA"/>
    <property type="gene ID" value="ASIC020051"/>
</dbReference>
<dbReference type="Gene3D" id="2.170.140.10">
    <property type="entry name" value="Chitin binding domain"/>
    <property type="match status" value="1"/>
</dbReference>
<name>A0A084WNU7_ANOSI</name>
<evidence type="ECO:0000313" key="5">
    <source>
        <dbReference type="EnsemblMetazoa" id="ASIC020051-PA"/>
    </source>
</evidence>
<accession>A0A084WNU7</accession>
<evidence type="ECO:0000259" key="3">
    <source>
        <dbReference type="PROSITE" id="PS50940"/>
    </source>
</evidence>
<evidence type="ECO:0000313" key="4">
    <source>
        <dbReference type="EMBL" id="KFB51891.1"/>
    </source>
</evidence>
<reference evidence="4 6" key="1">
    <citation type="journal article" date="2014" name="BMC Genomics">
        <title>Genome sequence of Anopheles sinensis provides insight into genetics basis of mosquito competence for malaria parasites.</title>
        <authorList>
            <person name="Zhou D."/>
            <person name="Zhang D."/>
            <person name="Ding G."/>
            <person name="Shi L."/>
            <person name="Hou Q."/>
            <person name="Ye Y."/>
            <person name="Xu Y."/>
            <person name="Zhou H."/>
            <person name="Xiong C."/>
            <person name="Li S."/>
            <person name="Yu J."/>
            <person name="Hong S."/>
            <person name="Yu X."/>
            <person name="Zou P."/>
            <person name="Chen C."/>
            <person name="Chang X."/>
            <person name="Wang W."/>
            <person name="Lv Y."/>
            <person name="Sun Y."/>
            <person name="Ma L."/>
            <person name="Shen B."/>
            <person name="Zhu C."/>
        </authorList>
    </citation>
    <scope>NUCLEOTIDE SEQUENCE [LARGE SCALE GENOMIC DNA]</scope>
</reference>
<dbReference type="EMBL" id="KE525359">
    <property type="protein sequence ID" value="KFB51891.1"/>
    <property type="molecule type" value="Genomic_DNA"/>
</dbReference>
<dbReference type="STRING" id="74873.A0A084WNU7"/>
<dbReference type="SUPFAM" id="SSF57625">
    <property type="entry name" value="Invertebrate chitin-binding proteins"/>
    <property type="match status" value="1"/>
</dbReference>
<dbReference type="GO" id="GO:0008061">
    <property type="term" value="F:chitin binding"/>
    <property type="evidence" value="ECO:0007669"/>
    <property type="project" value="InterPro"/>
</dbReference>
<feature type="compositionally biased region" description="Basic and acidic residues" evidence="1">
    <location>
        <begin position="275"/>
        <end position="291"/>
    </location>
</feature>
<reference evidence="5" key="2">
    <citation type="submission" date="2020-05" db="UniProtKB">
        <authorList>
            <consortium name="EnsemblMetazoa"/>
        </authorList>
    </citation>
    <scope>IDENTIFICATION</scope>
</reference>
<dbReference type="EMBL" id="ATLV01024729">
    <property type="status" value="NOT_ANNOTATED_CDS"/>
    <property type="molecule type" value="Genomic_DNA"/>
</dbReference>
<dbReference type="Proteomes" id="UP000030765">
    <property type="component" value="Unassembled WGS sequence"/>
</dbReference>
<sequence>MVNSPVNCLMLVIIGCTTFGFSDSQQFSCVSGPPDYLCPTDSLLQVYLQHEKFCTRYYKCVDGRAIEFQCSYGLFFDLNLSMCTSKFTLCYRANPCLQFVDACRCCVKQFDNTGLAPQNFYVCYNDGNALAQTCPLALDPCNNTTIQLEFVNQKCEQRALKKKQHQAQKNLQKNHREQNHQKAQKNHRGQDHQKDRKNHRAQDHQKAQESLRVLSHQKDREKHRGRQKAQESHQKAQENHRALSHQKGREKHRMKSHQKPQEGLQKAQESQQKTQENHRALSHQKGQEKHRVWSHQKAQESLWKARKNHRV</sequence>
<keyword evidence="2" id="KW-0732">Signal</keyword>
<dbReference type="InterPro" id="IPR036508">
    <property type="entry name" value="Chitin-bd_dom_sf"/>
</dbReference>
<feature type="signal peptide" evidence="2">
    <location>
        <begin position="1"/>
        <end position="24"/>
    </location>
</feature>
<dbReference type="Pfam" id="PF01607">
    <property type="entry name" value="CBM_14"/>
    <property type="match status" value="1"/>
</dbReference>
<dbReference type="AlphaFoldDB" id="A0A084WNU7"/>
<evidence type="ECO:0000256" key="1">
    <source>
        <dbReference type="SAM" id="MobiDB-lite"/>
    </source>
</evidence>